<evidence type="ECO:0000256" key="2">
    <source>
        <dbReference type="ARBA" id="ARBA00022692"/>
    </source>
</evidence>
<dbReference type="PRINTS" id="PR00237">
    <property type="entry name" value="GPCRRHODOPSN"/>
</dbReference>
<keyword evidence="2 8" id="KW-0812">Transmembrane</keyword>
<feature type="transmembrane region" description="Helical" evidence="8">
    <location>
        <begin position="6"/>
        <end position="30"/>
    </location>
</feature>
<organism evidence="10 11">
    <name type="scientific">Hydra vulgaris</name>
    <name type="common">Hydra</name>
    <name type="synonym">Hydra attenuata</name>
    <dbReference type="NCBI Taxonomy" id="6087"/>
    <lineage>
        <taxon>Eukaryota</taxon>
        <taxon>Metazoa</taxon>
        <taxon>Cnidaria</taxon>
        <taxon>Hydrozoa</taxon>
        <taxon>Hydroidolina</taxon>
        <taxon>Anthoathecata</taxon>
        <taxon>Aplanulata</taxon>
        <taxon>Hydridae</taxon>
        <taxon>Hydra</taxon>
    </lineage>
</organism>
<keyword evidence="10" id="KW-1185">Reference proteome</keyword>
<comment type="subcellular location">
    <subcellularLocation>
        <location evidence="1">Membrane</location>
        <topology evidence="1">Multi-pass membrane protein</topology>
    </subcellularLocation>
</comment>
<evidence type="ECO:0000256" key="5">
    <source>
        <dbReference type="ARBA" id="ARBA00023136"/>
    </source>
</evidence>
<keyword evidence="5 8" id="KW-0472">Membrane</keyword>
<gene>
    <name evidence="11" type="primary">LOC105846757</name>
</gene>
<evidence type="ECO:0000256" key="8">
    <source>
        <dbReference type="SAM" id="Phobius"/>
    </source>
</evidence>
<dbReference type="RefSeq" id="XP_065673000.1">
    <property type="nucleotide sequence ID" value="XM_065816928.1"/>
</dbReference>
<name>A0ABM4DF00_HYDVU</name>
<dbReference type="InterPro" id="IPR050125">
    <property type="entry name" value="GPCR_opsins"/>
</dbReference>
<feature type="transmembrane region" description="Helical" evidence="8">
    <location>
        <begin position="42"/>
        <end position="66"/>
    </location>
</feature>
<keyword evidence="6" id="KW-0675">Receptor</keyword>
<feature type="transmembrane region" description="Helical" evidence="8">
    <location>
        <begin position="226"/>
        <end position="248"/>
    </location>
</feature>
<feature type="transmembrane region" description="Helical" evidence="8">
    <location>
        <begin position="78"/>
        <end position="98"/>
    </location>
</feature>
<keyword evidence="7" id="KW-0807">Transducer</keyword>
<dbReference type="Pfam" id="PF00001">
    <property type="entry name" value="7tm_1"/>
    <property type="match status" value="1"/>
</dbReference>
<reference evidence="11" key="1">
    <citation type="submission" date="2025-08" db="UniProtKB">
        <authorList>
            <consortium name="RefSeq"/>
        </authorList>
    </citation>
    <scope>IDENTIFICATION</scope>
</reference>
<feature type="transmembrane region" description="Helical" evidence="8">
    <location>
        <begin position="170"/>
        <end position="192"/>
    </location>
</feature>
<evidence type="ECO:0000313" key="11">
    <source>
        <dbReference type="RefSeq" id="XP_065673000.1"/>
    </source>
</evidence>
<evidence type="ECO:0000256" key="7">
    <source>
        <dbReference type="ARBA" id="ARBA00023224"/>
    </source>
</evidence>
<dbReference type="PROSITE" id="PS50262">
    <property type="entry name" value="G_PROTEIN_RECEP_F1_2"/>
    <property type="match status" value="1"/>
</dbReference>
<evidence type="ECO:0000313" key="10">
    <source>
        <dbReference type="Proteomes" id="UP001652625"/>
    </source>
</evidence>
<evidence type="ECO:0000256" key="4">
    <source>
        <dbReference type="ARBA" id="ARBA00023040"/>
    </source>
</evidence>
<accession>A0ABM4DF00</accession>
<evidence type="ECO:0000256" key="6">
    <source>
        <dbReference type="ARBA" id="ARBA00023170"/>
    </source>
</evidence>
<feature type="transmembrane region" description="Helical" evidence="8">
    <location>
        <begin position="119"/>
        <end position="142"/>
    </location>
</feature>
<evidence type="ECO:0000256" key="1">
    <source>
        <dbReference type="ARBA" id="ARBA00004141"/>
    </source>
</evidence>
<proteinExistence type="predicted"/>
<keyword evidence="4" id="KW-0297">G-protein coupled receptor</keyword>
<dbReference type="InterPro" id="IPR000276">
    <property type="entry name" value="GPCR_Rhodpsn"/>
</dbReference>
<dbReference type="GeneID" id="105846757"/>
<dbReference type="Gene3D" id="1.20.1070.10">
    <property type="entry name" value="Rhodopsin 7-helix transmembrane proteins"/>
    <property type="match status" value="1"/>
</dbReference>
<dbReference type="PANTHER" id="PTHR24240">
    <property type="entry name" value="OPSIN"/>
    <property type="match status" value="1"/>
</dbReference>
<evidence type="ECO:0000259" key="9">
    <source>
        <dbReference type="PROSITE" id="PS50262"/>
    </source>
</evidence>
<keyword evidence="3 8" id="KW-1133">Transmembrane helix</keyword>
<feature type="domain" description="G-protein coupled receptors family 1 profile" evidence="9">
    <location>
        <begin position="22"/>
        <end position="275"/>
    </location>
</feature>
<sequence>MTCYRITSSIFLSLILIVSVVLNTTASYIMLFKVKKVELTHLFIVSLSITNLLESIVGLIPQIIISDELVLRKTPMCVVSGFAVFGFAVTSITHMSLFSLIRTVIVKYPFYYFQRCKAFYYKVALILSCYVYGFSWATFPFIGWSKYEIDLDKKRCSLDWKLSQSESPSFFLAVLIFCNILPGIVILLGLYFSTKIIHRRKACIFRQDKKNRLADILEIEYLKVNFLSAAIYFIIWTPYAVTCILTLLKITVPANIVTVCALFSKLSTISNVLINCFINRYFQKHLLNLRLIKFLANTNFKRRLKNHPSASFFKLERKI</sequence>
<feature type="transmembrane region" description="Helical" evidence="8">
    <location>
        <begin position="254"/>
        <end position="278"/>
    </location>
</feature>
<evidence type="ECO:0000256" key="3">
    <source>
        <dbReference type="ARBA" id="ARBA00022989"/>
    </source>
</evidence>
<dbReference type="SUPFAM" id="SSF81321">
    <property type="entry name" value="Family A G protein-coupled receptor-like"/>
    <property type="match status" value="1"/>
</dbReference>
<dbReference type="Proteomes" id="UP001652625">
    <property type="component" value="Chromosome 13"/>
</dbReference>
<dbReference type="InterPro" id="IPR017452">
    <property type="entry name" value="GPCR_Rhodpsn_7TM"/>
</dbReference>
<protein>
    <submittedName>
        <fullName evidence="11">Opsin-3 isoform X2</fullName>
    </submittedName>
</protein>